<feature type="binding site" evidence="3">
    <location>
        <position position="106"/>
    </location>
    <ligand>
        <name>Zn(2+)</name>
        <dbReference type="ChEBI" id="CHEBI:29105"/>
        <label>2</label>
    </ligand>
</feature>
<dbReference type="InterPro" id="IPR002933">
    <property type="entry name" value="Peptidase_M20"/>
</dbReference>
<dbReference type="InterPro" id="IPR036264">
    <property type="entry name" value="Bact_exopeptidase_dim_dom"/>
</dbReference>
<dbReference type="NCBIfam" id="NF006771">
    <property type="entry name" value="PRK09290.1-5"/>
    <property type="match status" value="1"/>
</dbReference>
<proteinExistence type="inferred from homology"/>
<sequence length="423" mass="46702">MPEWGILHLMIEQPKPSALSKQIEEMVEWLASYGKDNSGGVTRLLYDPAWSAAQKAIQAKIEQLGLSARYDDVGNLFGRLSGRNPEANVVLTGSHVDTVIGGGKYDGAYGIIAALIAVEHLLTHYGQPLKPIEVVSLCEEEGSRFPMTYWGSGNITGVKEREAIHHINDVNGIPFEQAMHEAGFGLGLHAQPTRKDLECFIELHIEQGQVLEREEKSIGIVSHIVGQRRYNITVYGESNHAGTTPMQWRRDAMFTSAELIRILMHRAKAHESGLVATVGRMEVKPNVGNVIAREVTFSLDVRHSDAKIIEQFCEACFSDFETVASEHGTTVACHKWMDEPPVAMDCTLNQTAEDILKSEGISYKRMTSGAGHDSQIFGTYCATGLLFVPSQGGISHSPAEFTHTEDLQRGVRLLIDLLYKLAY</sequence>
<dbReference type="GO" id="GO:0046872">
    <property type="term" value="F:metal ion binding"/>
    <property type="evidence" value="ECO:0007669"/>
    <property type="project" value="UniProtKB-KW"/>
</dbReference>
<feature type="binding site" evidence="4">
    <location>
        <position position="289"/>
    </location>
    <ligand>
        <name>allantoate</name>
        <dbReference type="ChEBI" id="CHEBI:17536"/>
    </ligand>
</feature>
<feature type="binding site" evidence="4">
    <location>
        <position position="302"/>
    </location>
    <ligand>
        <name>allantoate</name>
        <dbReference type="ChEBI" id="CHEBI:17536"/>
    </ligand>
</feature>
<evidence type="ECO:0000256" key="3">
    <source>
        <dbReference type="PIRSR" id="PIRSR001235-1"/>
    </source>
</evidence>
<keyword evidence="3" id="KW-0862">Zinc</keyword>
<dbReference type="EMBL" id="FMVM01000013">
    <property type="protein sequence ID" value="SCY96397.1"/>
    <property type="molecule type" value="Genomic_DNA"/>
</dbReference>
<evidence type="ECO:0000256" key="1">
    <source>
        <dbReference type="ARBA" id="ARBA00006153"/>
    </source>
</evidence>
<evidence type="ECO:0000256" key="2">
    <source>
        <dbReference type="ARBA" id="ARBA00022801"/>
    </source>
</evidence>
<dbReference type="NCBIfam" id="NF006768">
    <property type="entry name" value="PRK09290.1-1"/>
    <property type="match status" value="1"/>
</dbReference>
<dbReference type="PANTHER" id="PTHR32494:SF5">
    <property type="entry name" value="ALLANTOATE AMIDOHYDROLASE"/>
    <property type="match status" value="1"/>
</dbReference>
<evidence type="ECO:0000313" key="6">
    <source>
        <dbReference type="Proteomes" id="UP000198538"/>
    </source>
</evidence>
<feature type="binding site" evidence="4">
    <location>
        <position position="229"/>
    </location>
    <ligand>
        <name>allantoate</name>
        <dbReference type="ChEBI" id="CHEBI:17536"/>
    </ligand>
</feature>
<dbReference type="PANTHER" id="PTHR32494">
    <property type="entry name" value="ALLANTOATE DEIMINASE-RELATED"/>
    <property type="match status" value="1"/>
</dbReference>
<feature type="binding site" evidence="3">
    <location>
        <position position="95"/>
    </location>
    <ligand>
        <name>Zn(2+)</name>
        <dbReference type="ChEBI" id="CHEBI:29105"/>
        <label>1</label>
    </ligand>
</feature>
<name>A0A1G5K7A2_9BACL</name>
<dbReference type="GO" id="GO:0016813">
    <property type="term" value="F:hydrolase activity, acting on carbon-nitrogen (but not peptide) bonds, in linear amidines"/>
    <property type="evidence" value="ECO:0007669"/>
    <property type="project" value="InterPro"/>
</dbReference>
<reference evidence="6" key="1">
    <citation type="submission" date="2016-10" db="EMBL/GenBank/DDBJ databases">
        <authorList>
            <person name="Varghese N."/>
            <person name="Submissions S."/>
        </authorList>
    </citation>
    <scope>NUCLEOTIDE SEQUENCE [LARGE SCALE GENOMIC DNA]</scope>
    <source>
        <strain evidence="6">BL9</strain>
    </source>
</reference>
<comment type="cofactor">
    <cofactor evidence="3">
        <name>Zn(2+)</name>
        <dbReference type="ChEBI" id="CHEBI:29105"/>
    </cofactor>
    <text evidence="3">Binds 2 Zn(2+) ions per subunit.</text>
</comment>
<gene>
    <name evidence="5" type="ORF">SAMN05720606_113137</name>
</gene>
<feature type="binding site" evidence="3">
    <location>
        <position position="106"/>
    </location>
    <ligand>
        <name>Zn(2+)</name>
        <dbReference type="ChEBI" id="CHEBI:29105"/>
        <label>1</label>
    </ligand>
</feature>
<feature type="binding site" evidence="3">
    <location>
        <position position="204"/>
    </location>
    <ligand>
        <name>Zn(2+)</name>
        <dbReference type="ChEBI" id="CHEBI:29105"/>
        <label>1</label>
    </ligand>
</feature>
<keyword evidence="2" id="KW-0378">Hydrolase</keyword>
<protein>
    <submittedName>
        <fullName evidence="5">Allantoate deiminase</fullName>
    </submittedName>
</protein>
<dbReference type="Gene3D" id="3.30.70.360">
    <property type="match status" value="1"/>
</dbReference>
<organism evidence="5 6">
    <name type="scientific">Paenibacillus polysaccharolyticus</name>
    <dbReference type="NCBI Taxonomy" id="582692"/>
    <lineage>
        <taxon>Bacteria</taxon>
        <taxon>Bacillati</taxon>
        <taxon>Bacillota</taxon>
        <taxon>Bacilli</taxon>
        <taxon>Bacillales</taxon>
        <taxon>Paenibacillaceae</taxon>
        <taxon>Paenibacillus</taxon>
    </lineage>
</organism>
<accession>A0A1G5K7A2</accession>
<dbReference type="Gene3D" id="3.40.630.10">
    <property type="entry name" value="Zn peptidases"/>
    <property type="match status" value="1"/>
</dbReference>
<keyword evidence="6" id="KW-1185">Reference proteome</keyword>
<dbReference type="PIRSF" id="PIRSF001235">
    <property type="entry name" value="Amidase_carbamoylase"/>
    <property type="match status" value="1"/>
</dbReference>
<dbReference type="NCBIfam" id="TIGR01879">
    <property type="entry name" value="hydantase"/>
    <property type="match status" value="1"/>
</dbReference>
<dbReference type="STRING" id="582692.SAMN05720606_113137"/>
<dbReference type="SUPFAM" id="SSF53187">
    <property type="entry name" value="Zn-dependent exopeptidases"/>
    <property type="match status" value="1"/>
</dbReference>
<evidence type="ECO:0000313" key="5">
    <source>
        <dbReference type="EMBL" id="SCY96397.1"/>
    </source>
</evidence>
<dbReference type="SUPFAM" id="SSF55031">
    <property type="entry name" value="Bacterial exopeptidase dimerisation domain"/>
    <property type="match status" value="1"/>
</dbReference>
<feature type="binding site" evidence="3">
    <location>
        <position position="396"/>
    </location>
    <ligand>
        <name>Zn(2+)</name>
        <dbReference type="ChEBI" id="CHEBI:29105"/>
        <label>2</label>
    </ligand>
</feature>
<dbReference type="Proteomes" id="UP000198538">
    <property type="component" value="Unassembled WGS sequence"/>
</dbReference>
<dbReference type="CDD" id="cd03884">
    <property type="entry name" value="M20_bAS"/>
    <property type="match status" value="1"/>
</dbReference>
<keyword evidence="3" id="KW-0479">Metal-binding</keyword>
<comment type="similarity">
    <text evidence="1">Belongs to the peptidase M20 family.</text>
</comment>
<dbReference type="Pfam" id="PF01546">
    <property type="entry name" value="Peptidase_M20"/>
    <property type="match status" value="1"/>
</dbReference>
<feature type="binding site" evidence="3">
    <location>
        <position position="141"/>
    </location>
    <ligand>
        <name>Zn(2+)</name>
        <dbReference type="ChEBI" id="CHEBI:29105"/>
        <label>2</label>
    </ligand>
</feature>
<dbReference type="InterPro" id="IPR010158">
    <property type="entry name" value="Amidase_Cbmase"/>
</dbReference>
<evidence type="ECO:0000256" key="4">
    <source>
        <dbReference type="PIRSR" id="PIRSR001235-2"/>
    </source>
</evidence>
<dbReference type="AlphaFoldDB" id="A0A1G5K7A2"/>